<gene>
    <name evidence="7" type="ORF">GCM10023144_27070</name>
</gene>
<dbReference type="GO" id="GO:0051213">
    <property type="term" value="F:dioxygenase activity"/>
    <property type="evidence" value="ECO:0007669"/>
    <property type="project" value="UniProtKB-KW"/>
</dbReference>
<comment type="similarity">
    <text evidence="1">Belongs to the TfdA dioxygenase family.</text>
</comment>
<keyword evidence="5" id="KW-0408">Iron</keyword>
<evidence type="ECO:0000256" key="3">
    <source>
        <dbReference type="ARBA" id="ARBA00022964"/>
    </source>
</evidence>
<keyword evidence="4" id="KW-0560">Oxidoreductase</keyword>
<evidence type="ECO:0000313" key="7">
    <source>
        <dbReference type="EMBL" id="GAA4334627.1"/>
    </source>
</evidence>
<dbReference type="PANTHER" id="PTHR30468:SF1">
    <property type="entry name" value="ALPHA-KETOGLUTARATE-DEPENDENT SULFONATE DIOXYGENASE"/>
    <property type="match status" value="1"/>
</dbReference>
<evidence type="ECO:0000313" key="8">
    <source>
        <dbReference type="Proteomes" id="UP001501671"/>
    </source>
</evidence>
<comment type="caution">
    <text evidence="7">The sequence shown here is derived from an EMBL/GenBank/DDBJ whole genome shotgun (WGS) entry which is preliminary data.</text>
</comment>
<proteinExistence type="inferred from homology"/>
<reference evidence="8" key="1">
    <citation type="journal article" date="2019" name="Int. J. Syst. Evol. Microbiol.">
        <title>The Global Catalogue of Microorganisms (GCM) 10K type strain sequencing project: providing services to taxonomists for standard genome sequencing and annotation.</title>
        <authorList>
            <consortium name="The Broad Institute Genomics Platform"/>
            <consortium name="The Broad Institute Genome Sequencing Center for Infectious Disease"/>
            <person name="Wu L."/>
            <person name="Ma J."/>
        </authorList>
    </citation>
    <scope>NUCLEOTIDE SEQUENCE [LARGE SCALE GENOMIC DNA]</scope>
    <source>
        <strain evidence="8">JCM 17666</strain>
    </source>
</reference>
<dbReference type="SUPFAM" id="SSF51197">
    <property type="entry name" value="Clavaminate synthase-like"/>
    <property type="match status" value="1"/>
</dbReference>
<keyword evidence="8" id="KW-1185">Reference proteome</keyword>
<evidence type="ECO:0000256" key="2">
    <source>
        <dbReference type="ARBA" id="ARBA00022723"/>
    </source>
</evidence>
<keyword evidence="3 7" id="KW-0223">Dioxygenase</keyword>
<dbReference type="RefSeq" id="WP_345250319.1">
    <property type="nucleotide sequence ID" value="NZ_BAABFO010000012.1"/>
</dbReference>
<dbReference type="Pfam" id="PF02668">
    <property type="entry name" value="TauD"/>
    <property type="match status" value="1"/>
</dbReference>
<evidence type="ECO:0000259" key="6">
    <source>
        <dbReference type="Pfam" id="PF02668"/>
    </source>
</evidence>
<dbReference type="Proteomes" id="UP001501671">
    <property type="component" value="Unassembled WGS sequence"/>
</dbReference>
<evidence type="ECO:0000256" key="5">
    <source>
        <dbReference type="ARBA" id="ARBA00023004"/>
    </source>
</evidence>
<accession>A0ABP8H652</accession>
<dbReference type="Gene3D" id="3.60.130.10">
    <property type="entry name" value="Clavaminate synthase-like"/>
    <property type="match status" value="1"/>
</dbReference>
<dbReference type="InterPro" id="IPR003819">
    <property type="entry name" value="TauD/TfdA-like"/>
</dbReference>
<dbReference type="PANTHER" id="PTHR30468">
    <property type="entry name" value="ALPHA-KETOGLUTARATE-DEPENDENT SULFONATE DIOXYGENASE"/>
    <property type="match status" value="1"/>
</dbReference>
<dbReference type="InterPro" id="IPR051323">
    <property type="entry name" value="AtsK-like"/>
</dbReference>
<organism evidence="7 8">
    <name type="scientific">Pigmentiphaga soli</name>
    <dbReference type="NCBI Taxonomy" id="1007095"/>
    <lineage>
        <taxon>Bacteria</taxon>
        <taxon>Pseudomonadati</taxon>
        <taxon>Pseudomonadota</taxon>
        <taxon>Betaproteobacteria</taxon>
        <taxon>Burkholderiales</taxon>
        <taxon>Alcaligenaceae</taxon>
        <taxon>Pigmentiphaga</taxon>
    </lineage>
</organism>
<sequence length="290" mass="32724">MSTKTRIQTRALSPAIGIEVLGVDLSEELDAETFGEIERTFNGNGLLLFRNQKLTPGQHVALSRRFGRLQSHVLKPYLMEGHPELLVLSNILQDGKPIGIGDAGQYWHSDTSYTASPCRCSLLYSREVPAPEGDRTFGDTMFSSLTAAYEALDDAMKARLAPLTALHSYAKHYARMQAAGSKRPDLTEEQKREVPVVEHPVVRPHPITGRKAIYVNDGYTTEIVGLPKAESDELLDQLFEHTVKPEFTYRHKWQVGDLLIWDNWQSQHLAITDYKLPQRRLMNRTTVLAD</sequence>
<dbReference type="InterPro" id="IPR042098">
    <property type="entry name" value="TauD-like_sf"/>
</dbReference>
<keyword evidence="2" id="KW-0479">Metal-binding</keyword>
<feature type="domain" description="TauD/TfdA-like" evidence="6">
    <location>
        <begin position="9"/>
        <end position="286"/>
    </location>
</feature>
<name>A0ABP8H652_9BURK</name>
<protein>
    <submittedName>
        <fullName evidence="7">TauD/TfdA family dioxygenase</fullName>
    </submittedName>
</protein>
<dbReference type="EMBL" id="BAABFO010000012">
    <property type="protein sequence ID" value="GAA4334627.1"/>
    <property type="molecule type" value="Genomic_DNA"/>
</dbReference>
<evidence type="ECO:0000256" key="4">
    <source>
        <dbReference type="ARBA" id="ARBA00023002"/>
    </source>
</evidence>
<evidence type="ECO:0000256" key="1">
    <source>
        <dbReference type="ARBA" id="ARBA00005896"/>
    </source>
</evidence>